<dbReference type="CDD" id="cd01886">
    <property type="entry name" value="EF-G"/>
    <property type="match status" value="1"/>
</dbReference>
<comment type="function">
    <text evidence="7 8">Catalyzes the GTP-dependent ribosomal translocation step during translation elongation. During this step, the ribosome changes from the pre-translocational (PRE) to the post-translocational (POST) state as the newly formed A-site-bound peptidyl-tRNA and P-site-bound deacylated tRNA move to the P and E sites, respectively. Catalyzes the coordinated movement of the two tRNA molecules, the mRNA and conformational changes in the ribosome.</text>
</comment>
<dbReference type="InterPro" id="IPR004161">
    <property type="entry name" value="EFTu-like_2"/>
</dbReference>
<dbReference type="Proteomes" id="UP000590738">
    <property type="component" value="Unassembled WGS sequence"/>
</dbReference>
<dbReference type="AlphaFoldDB" id="A0A7W2LRH3"/>
<dbReference type="EMBL" id="JACGCZ010000071">
    <property type="protein sequence ID" value="MBA6145581.1"/>
    <property type="molecule type" value="Genomic_DNA"/>
</dbReference>
<comment type="caution">
    <text evidence="10">The sequence shown here is derived from an EMBL/GenBank/DDBJ whole genome shotgun (WGS) entry which is preliminary data.</text>
</comment>
<dbReference type="InterPro" id="IPR035649">
    <property type="entry name" value="EFG_V"/>
</dbReference>
<dbReference type="SUPFAM" id="SSF52540">
    <property type="entry name" value="P-loop containing nucleoside triphosphate hydrolases"/>
    <property type="match status" value="1"/>
</dbReference>
<dbReference type="RefSeq" id="WP_029886999.1">
    <property type="nucleotide sequence ID" value="NZ_BQHP01000084.1"/>
</dbReference>
<evidence type="ECO:0000256" key="1">
    <source>
        <dbReference type="ARBA" id="ARBA00005870"/>
    </source>
</evidence>
<dbReference type="InterPro" id="IPR047872">
    <property type="entry name" value="EFG_IV"/>
</dbReference>
<dbReference type="InterPro" id="IPR000640">
    <property type="entry name" value="EFG_V-like"/>
</dbReference>
<dbReference type="FunFam" id="3.30.70.870:FF:000001">
    <property type="entry name" value="Elongation factor G"/>
    <property type="match status" value="1"/>
</dbReference>
<keyword evidence="6 8" id="KW-0342">GTP-binding</keyword>
<sequence length="715" mass="78712">MARTTAINRYRNIGICAHVDAGKTTTTERILFYTGLSHKMGEVHDGAATTDWMVQEQERGITITSAAVTTFWKGSRGQYDNYRVNVIDTPGHVDFTIEVERSLRVLDGAVVVFCGTSGVEPQSETVWRQANKYGVPRVVYVNKMDRAGANFLRVVGQIKNRLGHTPVPVQLAIGAEDDFQGQVDLIKMKAIYWNDDDKGTTYREEEIPAELVDLANEWRSNMVEAAAEANEELMNKYLEEGDLSVEDIKAGLRARTLASEIVPAVCGSSFKNKGVPLVLDAVIDYLPAPTEIPAIKGIHPDLIDVPKDEVKPEQYDERPADDDEPFSALAFKIATDPFVGTLTFVRVYSGFLTSGDSVINSVKGKKERVGRMVQMHANQREEIKEVRAGDIAALIGMKDVTTGDTLCNLDKPIILERMDFPEPVISLSVEPKTKADQEKMGIALGKLAQEDPSFRVKTDEETGQTIISGMGELHLDILVDRMKREFNVECNVGKPQVSYREKITKSNVEIEGKFVRQSGGRGQFGHCWIRFSEPDVDEKGNITEGLVFTNEVVGGVIPKEFIAPIQKGIEEQMKNGVVAGYPLLGLKATVFDGSYHDVDSNEMAFKIAASMATKQLAQKGGGVVLEPIMKVEVVTPEDYLGDVMGDLSRRRGMIQGNEDSVSGKVITAEVPLGEMFGYATDVRSMSQGRASYSMEFSKYAEAPSNIVEALVKKQG</sequence>
<dbReference type="Pfam" id="PF00009">
    <property type="entry name" value="GTP_EFTU"/>
    <property type="match status" value="1"/>
</dbReference>
<dbReference type="SMART" id="SM00889">
    <property type="entry name" value="EFG_IV"/>
    <property type="match status" value="1"/>
</dbReference>
<keyword evidence="5 8" id="KW-0648">Protein biosynthesis</keyword>
<dbReference type="GO" id="GO:0005737">
    <property type="term" value="C:cytoplasm"/>
    <property type="evidence" value="ECO:0007669"/>
    <property type="project" value="UniProtKB-SubCell"/>
</dbReference>
<dbReference type="Gene3D" id="3.30.70.870">
    <property type="entry name" value="Elongation Factor G (Translational Gtpase), domain 3"/>
    <property type="match status" value="1"/>
</dbReference>
<dbReference type="Pfam" id="PF03764">
    <property type="entry name" value="EFG_IV"/>
    <property type="match status" value="1"/>
</dbReference>
<keyword evidence="3 8" id="KW-0547">Nucleotide-binding</keyword>
<comment type="subcellular location">
    <subcellularLocation>
        <location evidence="8">Cytoplasm</location>
    </subcellularLocation>
</comment>
<dbReference type="Gene3D" id="3.30.230.10">
    <property type="match status" value="1"/>
</dbReference>
<dbReference type="InterPro" id="IPR009022">
    <property type="entry name" value="EFG_III"/>
</dbReference>
<proteinExistence type="inferred from homology"/>
<dbReference type="Pfam" id="PF14492">
    <property type="entry name" value="EFG_III"/>
    <property type="match status" value="1"/>
</dbReference>
<protein>
    <recommendedName>
        <fullName evidence="2 8">Elongation factor G</fullName>
        <shortName evidence="8">EF-G</shortName>
    </recommendedName>
</protein>
<dbReference type="Pfam" id="PF00679">
    <property type="entry name" value="EFG_C"/>
    <property type="match status" value="1"/>
</dbReference>
<evidence type="ECO:0000256" key="4">
    <source>
        <dbReference type="ARBA" id="ARBA00022768"/>
    </source>
</evidence>
<dbReference type="InterPro" id="IPR020568">
    <property type="entry name" value="Ribosomal_Su5_D2-typ_SF"/>
</dbReference>
<dbReference type="InterPro" id="IPR041095">
    <property type="entry name" value="EFG_II"/>
</dbReference>
<dbReference type="FunFam" id="3.30.230.10:FF:000003">
    <property type="entry name" value="Elongation factor G"/>
    <property type="match status" value="1"/>
</dbReference>
<dbReference type="GO" id="GO:0032790">
    <property type="term" value="P:ribosome disassembly"/>
    <property type="evidence" value="ECO:0007669"/>
    <property type="project" value="TreeGrafter"/>
</dbReference>
<dbReference type="HAMAP" id="MF_00054_B">
    <property type="entry name" value="EF_G_EF_2_B"/>
    <property type="match status" value="1"/>
</dbReference>
<evidence type="ECO:0000256" key="2">
    <source>
        <dbReference type="ARBA" id="ARBA00017872"/>
    </source>
</evidence>
<dbReference type="InterPro" id="IPR005517">
    <property type="entry name" value="Transl_elong_EFG/EF2_IV"/>
</dbReference>
<dbReference type="PROSITE" id="PS51722">
    <property type="entry name" value="G_TR_2"/>
    <property type="match status" value="1"/>
</dbReference>
<dbReference type="CDD" id="cd03713">
    <property type="entry name" value="EFG_mtEFG_C"/>
    <property type="match status" value="1"/>
</dbReference>
<dbReference type="CDD" id="cd16262">
    <property type="entry name" value="EFG_III"/>
    <property type="match status" value="1"/>
</dbReference>
<dbReference type="GO" id="GO:0003746">
    <property type="term" value="F:translation elongation factor activity"/>
    <property type="evidence" value="ECO:0007669"/>
    <property type="project" value="UniProtKB-UniRule"/>
</dbReference>
<evidence type="ECO:0000256" key="5">
    <source>
        <dbReference type="ARBA" id="ARBA00022917"/>
    </source>
</evidence>
<dbReference type="GO" id="GO:0003924">
    <property type="term" value="F:GTPase activity"/>
    <property type="evidence" value="ECO:0007669"/>
    <property type="project" value="InterPro"/>
</dbReference>
<dbReference type="SUPFAM" id="SSF54980">
    <property type="entry name" value="EF-G C-terminal domain-like"/>
    <property type="match status" value="2"/>
</dbReference>
<name>A0A7W2LRH3_9PSED</name>
<keyword evidence="4 8" id="KW-0251">Elongation factor</keyword>
<dbReference type="InterPro" id="IPR035647">
    <property type="entry name" value="EFG_III/V"/>
</dbReference>
<dbReference type="InterPro" id="IPR005225">
    <property type="entry name" value="Small_GTP-bd"/>
</dbReference>
<dbReference type="GO" id="GO:0005525">
    <property type="term" value="F:GTP binding"/>
    <property type="evidence" value="ECO:0007669"/>
    <property type="project" value="UniProtKB-UniRule"/>
</dbReference>
<dbReference type="InterPro" id="IPR031157">
    <property type="entry name" value="G_TR_CS"/>
</dbReference>
<evidence type="ECO:0000256" key="7">
    <source>
        <dbReference type="ARBA" id="ARBA00024731"/>
    </source>
</evidence>
<feature type="domain" description="Tr-type G" evidence="9">
    <location>
        <begin position="8"/>
        <end position="290"/>
    </location>
</feature>
<evidence type="ECO:0000256" key="3">
    <source>
        <dbReference type="ARBA" id="ARBA00022741"/>
    </source>
</evidence>
<accession>A0A7W2LRH3</accession>
<dbReference type="FunFam" id="2.40.30.10:FF:000006">
    <property type="entry name" value="Elongation factor G"/>
    <property type="match status" value="1"/>
</dbReference>
<dbReference type="SMART" id="SM00838">
    <property type="entry name" value="EFG_C"/>
    <property type="match status" value="1"/>
</dbReference>
<dbReference type="NCBIfam" id="TIGR00231">
    <property type="entry name" value="small_GTP"/>
    <property type="match status" value="1"/>
</dbReference>
<feature type="binding site" evidence="8">
    <location>
        <begin position="142"/>
        <end position="145"/>
    </location>
    <ligand>
        <name>GTP</name>
        <dbReference type="ChEBI" id="CHEBI:37565"/>
    </ligand>
</feature>
<dbReference type="SUPFAM" id="SSF54211">
    <property type="entry name" value="Ribosomal protein S5 domain 2-like"/>
    <property type="match status" value="1"/>
</dbReference>
<dbReference type="InterPro" id="IPR014721">
    <property type="entry name" value="Ribsml_uS5_D2-typ_fold_subgr"/>
</dbReference>
<dbReference type="InterPro" id="IPR027417">
    <property type="entry name" value="P-loop_NTPase"/>
</dbReference>
<dbReference type="PANTHER" id="PTHR43261">
    <property type="entry name" value="TRANSLATION ELONGATION FACTOR G-RELATED"/>
    <property type="match status" value="1"/>
</dbReference>
<evidence type="ECO:0000256" key="8">
    <source>
        <dbReference type="HAMAP-Rule" id="MF_00054"/>
    </source>
</evidence>
<dbReference type="InterPro" id="IPR000795">
    <property type="entry name" value="T_Tr_GTP-bd_dom"/>
</dbReference>
<dbReference type="CDD" id="cd01434">
    <property type="entry name" value="EFG_mtEFG1_IV"/>
    <property type="match status" value="1"/>
</dbReference>
<dbReference type="PRINTS" id="PR00315">
    <property type="entry name" value="ELONGATNFCT"/>
</dbReference>
<dbReference type="GO" id="GO:0097216">
    <property type="term" value="F:guanosine tetraphosphate binding"/>
    <property type="evidence" value="ECO:0007669"/>
    <property type="project" value="UniProtKB-ARBA"/>
</dbReference>
<feature type="binding site" evidence="8">
    <location>
        <begin position="17"/>
        <end position="24"/>
    </location>
    <ligand>
        <name>GTP</name>
        <dbReference type="ChEBI" id="CHEBI:37565"/>
    </ligand>
</feature>
<comment type="similarity">
    <text evidence="1 8">Belongs to the TRAFAC class translation factor GTPase superfamily. Classic translation factor GTPase family. EF-G/EF-2 subfamily.</text>
</comment>
<dbReference type="SUPFAM" id="SSF50447">
    <property type="entry name" value="Translation proteins"/>
    <property type="match status" value="1"/>
</dbReference>
<dbReference type="Gene3D" id="3.30.70.240">
    <property type="match status" value="1"/>
</dbReference>
<feature type="binding site" evidence="8">
    <location>
        <begin position="88"/>
        <end position="92"/>
    </location>
    <ligand>
        <name>GTP</name>
        <dbReference type="ChEBI" id="CHEBI:37565"/>
    </ligand>
</feature>
<dbReference type="FunFam" id="3.30.70.240:FF:000001">
    <property type="entry name" value="Elongation factor G"/>
    <property type="match status" value="1"/>
</dbReference>
<reference evidence="10 11" key="1">
    <citation type="submission" date="2020-07" db="EMBL/GenBank/DDBJ databases">
        <title>Diversity of carbapenemase encoding genes among Pseudomonas putida group clinical isolates in a tertiary Brazilian hospital.</title>
        <authorList>
            <person name="Alberto-Lei F."/>
            <person name="Nodari C.S."/>
            <person name="Streling A.P."/>
            <person name="Paulino J.T."/>
            <person name="Bessa-Neto F.O."/>
            <person name="Cayo R."/>
            <person name="Gales A.C."/>
        </authorList>
    </citation>
    <scope>NUCLEOTIDE SEQUENCE [LARGE SCALE GENOMIC DNA]</scope>
    <source>
        <strain evidence="10 11">12273</strain>
    </source>
</reference>
<evidence type="ECO:0000259" key="9">
    <source>
        <dbReference type="PROSITE" id="PS51722"/>
    </source>
</evidence>
<keyword evidence="8" id="KW-0963">Cytoplasm</keyword>
<dbReference type="PROSITE" id="PS00301">
    <property type="entry name" value="G_TR_1"/>
    <property type="match status" value="1"/>
</dbReference>
<dbReference type="NCBIfam" id="TIGR00484">
    <property type="entry name" value="EF-G"/>
    <property type="match status" value="1"/>
</dbReference>
<dbReference type="InterPro" id="IPR004540">
    <property type="entry name" value="Transl_elong_EFG/EF2"/>
</dbReference>
<dbReference type="CDD" id="cd04088">
    <property type="entry name" value="EFG_mtEFG_II"/>
    <property type="match status" value="1"/>
</dbReference>
<dbReference type="Pfam" id="PF03144">
    <property type="entry name" value="GTP_EFTU_D2"/>
    <property type="match status" value="1"/>
</dbReference>
<dbReference type="FunFam" id="3.40.50.300:FF:000029">
    <property type="entry name" value="Elongation factor G"/>
    <property type="match status" value="1"/>
</dbReference>
<evidence type="ECO:0000313" key="10">
    <source>
        <dbReference type="EMBL" id="MBA6145581.1"/>
    </source>
</evidence>
<evidence type="ECO:0000256" key="6">
    <source>
        <dbReference type="ARBA" id="ARBA00023134"/>
    </source>
</evidence>
<dbReference type="InterPro" id="IPR009000">
    <property type="entry name" value="Transl_B-barrel_sf"/>
</dbReference>
<evidence type="ECO:0000313" key="11">
    <source>
        <dbReference type="Proteomes" id="UP000590738"/>
    </source>
</evidence>
<organism evidence="10 11">
    <name type="scientific">Pseudomonas juntendi</name>
    <dbReference type="NCBI Taxonomy" id="2666183"/>
    <lineage>
        <taxon>Bacteria</taxon>
        <taxon>Pseudomonadati</taxon>
        <taxon>Pseudomonadota</taxon>
        <taxon>Gammaproteobacteria</taxon>
        <taxon>Pseudomonadales</taxon>
        <taxon>Pseudomonadaceae</taxon>
        <taxon>Pseudomonas</taxon>
    </lineage>
</organism>
<dbReference type="PANTHER" id="PTHR43261:SF1">
    <property type="entry name" value="RIBOSOME-RELEASING FACTOR 2, MITOCHONDRIAL"/>
    <property type="match status" value="1"/>
</dbReference>
<dbReference type="Gene3D" id="3.40.50.300">
    <property type="entry name" value="P-loop containing nucleotide triphosphate hydrolases"/>
    <property type="match status" value="1"/>
</dbReference>
<gene>
    <name evidence="8 10" type="primary">fusA</name>
    <name evidence="10" type="ORF">H4B97_24440</name>
</gene>
<dbReference type="Gene3D" id="2.40.30.10">
    <property type="entry name" value="Translation factors"/>
    <property type="match status" value="1"/>
</dbReference>
<dbReference type="NCBIfam" id="NF009381">
    <property type="entry name" value="PRK12740.1-5"/>
    <property type="match status" value="1"/>
</dbReference>